<sequence>MSKTENLNFIEYSNRNELMKEDIFQQYLSRKTIGEQRIKDTASHLMRYCNIQKMTLTDLYEEADYEEEQKIREKHKKLTSRLETIRTELQKRGYATSVIQQTFSTIKTFYRTMRIEIPYVPSIPLPQIQKDYDDIPHKNHIQQALDTTNNKLHKALILFMFSSCSAMAETLSLTCQSFVDATKEYHDEKEITDVIEELGVKKDIVPFFTMYRQKRSRSYSGGYKYKTCCTPEATQAIIKYLKNRLNKEKILKNTDKLFNIGVAGVESAFERINDHKDNNWGKVANTRFFHPHAMRTAGCTAIENEADGDMFAGRKRSNIHETYFKKKPWRIKEIYLKYIPDLTIEDTEVNILNDEGTKKLQQIENEKQALEQRVVALENDNKTIEDLKKQTLQMQKIIQDMQK</sequence>
<evidence type="ECO:0000313" key="3">
    <source>
        <dbReference type="Proteomes" id="UP000077275"/>
    </source>
</evidence>
<protein>
    <recommendedName>
        <fullName evidence="4">Phage integrase family protein</fullName>
    </recommendedName>
</protein>
<dbReference type="Proteomes" id="UP000077275">
    <property type="component" value="Unassembled WGS sequence"/>
</dbReference>
<dbReference type="AlphaFoldDB" id="A0A166EFW4"/>
<evidence type="ECO:0008006" key="4">
    <source>
        <dbReference type="Google" id="ProtNLM"/>
    </source>
</evidence>
<gene>
    <name evidence="2" type="ORF">MBCUT_06440</name>
</gene>
<keyword evidence="1" id="KW-0175">Coiled coil</keyword>
<feature type="coiled-coil region" evidence="1">
    <location>
        <begin position="353"/>
        <end position="387"/>
    </location>
</feature>
<comment type="caution">
    <text evidence="2">The sequence shown here is derived from an EMBL/GenBank/DDBJ whole genome shotgun (WGS) entry which is preliminary data.</text>
</comment>
<accession>A0A166EFW4</accession>
<evidence type="ECO:0000256" key="1">
    <source>
        <dbReference type="SAM" id="Coils"/>
    </source>
</evidence>
<reference evidence="2 3" key="1">
    <citation type="submission" date="2016-04" db="EMBL/GenBank/DDBJ databases">
        <title>Genome sequence of Methanobrevibacter cuticularis DSM 11139.</title>
        <authorList>
            <person name="Poehlein A."/>
            <person name="Seedorf H."/>
            <person name="Daniel R."/>
        </authorList>
    </citation>
    <scope>NUCLEOTIDE SEQUENCE [LARGE SCALE GENOMIC DNA]</scope>
    <source>
        <strain evidence="2 3">DSM 11139</strain>
    </source>
</reference>
<dbReference type="EMBL" id="LWMW01000088">
    <property type="protein sequence ID" value="KZX16606.1"/>
    <property type="molecule type" value="Genomic_DNA"/>
</dbReference>
<dbReference type="PATRIC" id="fig|47311.3.peg.722"/>
<proteinExistence type="predicted"/>
<name>A0A166EFW4_9EURY</name>
<evidence type="ECO:0000313" key="2">
    <source>
        <dbReference type="EMBL" id="KZX16606.1"/>
    </source>
</evidence>
<keyword evidence="3" id="KW-1185">Reference proteome</keyword>
<organism evidence="2 3">
    <name type="scientific">Methanobrevibacter cuticularis</name>
    <dbReference type="NCBI Taxonomy" id="47311"/>
    <lineage>
        <taxon>Archaea</taxon>
        <taxon>Methanobacteriati</taxon>
        <taxon>Methanobacteriota</taxon>
        <taxon>Methanomada group</taxon>
        <taxon>Methanobacteria</taxon>
        <taxon>Methanobacteriales</taxon>
        <taxon>Methanobacteriaceae</taxon>
        <taxon>Methanobrevibacter</taxon>
    </lineage>
</organism>